<feature type="transmembrane region" description="Helical" evidence="1">
    <location>
        <begin position="83"/>
        <end position="111"/>
    </location>
</feature>
<proteinExistence type="predicted"/>
<dbReference type="EMBL" id="CP134146">
    <property type="protein sequence ID" value="WNC68612.1"/>
    <property type="molecule type" value="Genomic_DNA"/>
</dbReference>
<feature type="transmembrane region" description="Helical" evidence="1">
    <location>
        <begin position="48"/>
        <end position="71"/>
    </location>
</feature>
<keyword evidence="1" id="KW-1133">Transmembrane helix</keyword>
<organism evidence="2 3">
    <name type="scientific">Thalassotalea nanhaiensis</name>
    <dbReference type="NCBI Taxonomy" id="3065648"/>
    <lineage>
        <taxon>Bacteria</taxon>
        <taxon>Pseudomonadati</taxon>
        <taxon>Pseudomonadota</taxon>
        <taxon>Gammaproteobacteria</taxon>
        <taxon>Alteromonadales</taxon>
        <taxon>Colwelliaceae</taxon>
        <taxon>Thalassotalea</taxon>
    </lineage>
</organism>
<keyword evidence="1" id="KW-0812">Transmembrane</keyword>
<keyword evidence="3" id="KW-1185">Reference proteome</keyword>
<evidence type="ECO:0000313" key="3">
    <source>
        <dbReference type="Proteomes" id="UP001248581"/>
    </source>
</evidence>
<reference evidence="3" key="1">
    <citation type="submission" date="2023-09" db="EMBL/GenBank/DDBJ databases">
        <authorList>
            <person name="Li S."/>
            <person name="Li X."/>
            <person name="Zhang C."/>
            <person name="Zhao Z."/>
        </authorList>
    </citation>
    <scope>NUCLEOTIDE SEQUENCE [LARGE SCALE GENOMIC DNA]</scope>
    <source>
        <strain evidence="3">SQ345</strain>
    </source>
</reference>
<dbReference type="Proteomes" id="UP001248581">
    <property type="component" value="Chromosome"/>
</dbReference>
<feature type="transmembrane region" description="Helical" evidence="1">
    <location>
        <begin position="123"/>
        <end position="141"/>
    </location>
</feature>
<sequence>MYIWKVSPLIQELKSEGLSQKEQFKYFLTYSILMVFATDPLLSFGYEYVVYDALNTLIVTTVTILGIVYCYKVNESVDGKDFILRLMTLGLPIMIRFLVVVIAITFVYYFFIDSSDSELITTQPIDVLFSAIFMIGYYYYFAKKLKAFAS</sequence>
<protein>
    <submittedName>
        <fullName evidence="2">Uncharacterized protein</fullName>
    </submittedName>
</protein>
<name>A0ABY9TII3_9GAMM</name>
<gene>
    <name evidence="2" type="ORF">RI845_00345</name>
</gene>
<accession>A0ABY9TII3</accession>
<dbReference type="RefSeq" id="WP_348387766.1">
    <property type="nucleotide sequence ID" value="NZ_CP134146.1"/>
</dbReference>
<evidence type="ECO:0000256" key="1">
    <source>
        <dbReference type="SAM" id="Phobius"/>
    </source>
</evidence>
<keyword evidence="1" id="KW-0472">Membrane</keyword>
<evidence type="ECO:0000313" key="2">
    <source>
        <dbReference type="EMBL" id="WNC68612.1"/>
    </source>
</evidence>